<evidence type="ECO:0000313" key="2">
    <source>
        <dbReference type="Proteomes" id="UP001638806"/>
    </source>
</evidence>
<accession>A0ACC4DDH0</accession>
<evidence type="ECO:0000313" key="1">
    <source>
        <dbReference type="EMBL" id="KAL3954306.1"/>
    </source>
</evidence>
<dbReference type="EMBL" id="JBGNUJ010000011">
    <property type="protein sequence ID" value="KAL3954306.1"/>
    <property type="molecule type" value="Genomic_DNA"/>
</dbReference>
<reference evidence="1" key="1">
    <citation type="submission" date="2024-12" db="EMBL/GenBank/DDBJ databases">
        <title>Comparative genomics and development of molecular markers within Purpureocillium lilacinum and among Purpureocillium species.</title>
        <authorList>
            <person name="Yeh Z.-Y."/>
            <person name="Ni N.-T."/>
            <person name="Lo P.-H."/>
            <person name="Mushyakhwo K."/>
            <person name="Lin C.-F."/>
            <person name="Nai Y.-S."/>
        </authorList>
    </citation>
    <scope>NUCLEOTIDE SEQUENCE</scope>
    <source>
        <strain evidence="1">NCHU-NPUST-175</strain>
    </source>
</reference>
<comment type="caution">
    <text evidence="1">The sequence shown here is derived from an EMBL/GenBank/DDBJ whole genome shotgun (WGS) entry which is preliminary data.</text>
</comment>
<sequence>MSRRLGGRRATQGPVTAAAEGAAATWAGTSSSAKAARSSLHCSWLVPETGTQNSHCHLYLPTKQVPSVGADCTRATQDVVLWGKRITGPRRRARDGVHGSLVRGRPVALQALGRGDSRHRLVCRGRYSTVPQAQPRQAHGSNTTQRNAQPASPLPRYLAAAKQRARASSSPGDESMTGPICVNPSKSRVNHSMGLHRLVPISRALPCFSDRAPAHQAPQYLGTKHWSVPSMPALGPWRTVPRRRQSTLPCPPPSARLRENHSGPSNDKHTTREGLVRWHTTRERGRTEREKTTQFLATGSEISLPLAPVAAAGSRRCVCLRGAACPTTHTGYNYKVGRRQELRANDGPIETSWRA</sequence>
<name>A0ACC4DDH0_PURLI</name>
<organism evidence="1 2">
    <name type="scientific">Purpureocillium lilacinum</name>
    <name type="common">Paecilomyces lilacinus</name>
    <dbReference type="NCBI Taxonomy" id="33203"/>
    <lineage>
        <taxon>Eukaryota</taxon>
        <taxon>Fungi</taxon>
        <taxon>Dikarya</taxon>
        <taxon>Ascomycota</taxon>
        <taxon>Pezizomycotina</taxon>
        <taxon>Sordariomycetes</taxon>
        <taxon>Hypocreomycetidae</taxon>
        <taxon>Hypocreales</taxon>
        <taxon>Ophiocordycipitaceae</taxon>
        <taxon>Purpureocillium</taxon>
    </lineage>
</organism>
<proteinExistence type="predicted"/>
<gene>
    <name evidence="1" type="ORF">ACCO45_012262</name>
</gene>
<keyword evidence="2" id="KW-1185">Reference proteome</keyword>
<dbReference type="Proteomes" id="UP001638806">
    <property type="component" value="Unassembled WGS sequence"/>
</dbReference>
<protein>
    <submittedName>
        <fullName evidence="1">Uncharacterized protein</fullName>
    </submittedName>
</protein>